<dbReference type="EMBL" id="LR900002">
    <property type="protein sequence ID" value="CAD7243719.1"/>
    <property type="molecule type" value="Genomic_DNA"/>
</dbReference>
<dbReference type="Proteomes" id="UP000677054">
    <property type="component" value="Unassembled WGS sequence"/>
</dbReference>
<reference evidence="2" key="1">
    <citation type="submission" date="2020-11" db="EMBL/GenBank/DDBJ databases">
        <authorList>
            <person name="Tran Van P."/>
        </authorList>
    </citation>
    <scope>NUCLEOTIDE SEQUENCE</scope>
</reference>
<gene>
    <name evidence="2" type="ORF">DSTB1V02_LOCUS3633</name>
</gene>
<feature type="compositionally biased region" description="Low complexity" evidence="1">
    <location>
        <begin position="197"/>
        <end position="217"/>
    </location>
</feature>
<accession>A0A7R8X4M4</accession>
<feature type="region of interest" description="Disordered" evidence="1">
    <location>
        <begin position="194"/>
        <end position="224"/>
    </location>
</feature>
<sequence>MLDKGEAARRRDRTMHADNIGLYTCTPTVEGVQGRRDEGEGTSEYACPRLMERPPLYSAGLPHSGFPCPASLKLDRSSGNGIFPYFPFTPILDVDLNPFTNPGTKVLNMIERGEFIPVTTLMIPGTAATAAAAAAAAAAAVPFPPPPSHPAPPVPPQPTSHFHHFHHHHQQQQHQHPHPLISVGGKPGDTGKFFNCSIQSTTPSSTASSTSSNSSGKTEVELTTPFTPRSINLCQVM</sequence>
<evidence type="ECO:0000256" key="1">
    <source>
        <dbReference type="SAM" id="MobiDB-lite"/>
    </source>
</evidence>
<evidence type="ECO:0000313" key="2">
    <source>
        <dbReference type="EMBL" id="CAD7243719.1"/>
    </source>
</evidence>
<keyword evidence="3" id="KW-1185">Reference proteome</keyword>
<feature type="compositionally biased region" description="Pro residues" evidence="1">
    <location>
        <begin position="143"/>
        <end position="158"/>
    </location>
</feature>
<organism evidence="2">
    <name type="scientific">Darwinula stevensoni</name>
    <dbReference type="NCBI Taxonomy" id="69355"/>
    <lineage>
        <taxon>Eukaryota</taxon>
        <taxon>Metazoa</taxon>
        <taxon>Ecdysozoa</taxon>
        <taxon>Arthropoda</taxon>
        <taxon>Crustacea</taxon>
        <taxon>Oligostraca</taxon>
        <taxon>Ostracoda</taxon>
        <taxon>Podocopa</taxon>
        <taxon>Podocopida</taxon>
        <taxon>Darwinulocopina</taxon>
        <taxon>Darwinuloidea</taxon>
        <taxon>Darwinulidae</taxon>
        <taxon>Darwinula</taxon>
    </lineage>
</organism>
<name>A0A7R8X4M4_9CRUS</name>
<dbReference type="EMBL" id="CAJPEV010000485">
    <property type="protein sequence ID" value="CAG0885752.1"/>
    <property type="molecule type" value="Genomic_DNA"/>
</dbReference>
<protein>
    <submittedName>
        <fullName evidence="2">Uncharacterized protein</fullName>
    </submittedName>
</protein>
<feature type="compositionally biased region" description="Basic residues" evidence="1">
    <location>
        <begin position="161"/>
        <end position="177"/>
    </location>
</feature>
<evidence type="ECO:0000313" key="3">
    <source>
        <dbReference type="Proteomes" id="UP000677054"/>
    </source>
</evidence>
<dbReference type="AlphaFoldDB" id="A0A7R8X4M4"/>
<feature type="region of interest" description="Disordered" evidence="1">
    <location>
        <begin position="143"/>
        <end position="178"/>
    </location>
</feature>
<proteinExistence type="predicted"/>